<feature type="repeat" description="CHCR" evidence="9">
    <location>
        <begin position="729"/>
        <end position="868"/>
    </location>
</feature>
<dbReference type="Pfam" id="PF00637">
    <property type="entry name" value="Clathrin"/>
    <property type="match status" value="7"/>
</dbReference>
<dbReference type="InterPro" id="IPR016024">
    <property type="entry name" value="ARM-type_fold"/>
</dbReference>
<dbReference type="Gene3D" id="1.25.40.730">
    <property type="match status" value="1"/>
</dbReference>
<organism evidence="12 13">
    <name type="scientific">Actinidia rufa</name>
    <dbReference type="NCBI Taxonomy" id="165716"/>
    <lineage>
        <taxon>Eukaryota</taxon>
        <taxon>Viridiplantae</taxon>
        <taxon>Streptophyta</taxon>
        <taxon>Embryophyta</taxon>
        <taxon>Tracheophyta</taxon>
        <taxon>Spermatophyta</taxon>
        <taxon>Magnoliopsida</taxon>
        <taxon>eudicotyledons</taxon>
        <taxon>Gunneridae</taxon>
        <taxon>Pentapetalae</taxon>
        <taxon>asterids</taxon>
        <taxon>Ericales</taxon>
        <taxon>Actinidiaceae</taxon>
        <taxon>Actinidia</taxon>
    </lineage>
</organism>
<dbReference type="GO" id="GO:0030130">
    <property type="term" value="C:clathrin coat of trans-Golgi network vesicle"/>
    <property type="evidence" value="ECO:0007669"/>
    <property type="project" value="InterPro"/>
</dbReference>
<dbReference type="Gene3D" id="1.25.40.30">
    <property type="match status" value="1"/>
</dbReference>
<proteinExistence type="inferred from homology"/>
<dbReference type="Pfam" id="PF09268">
    <property type="entry name" value="Clathrin-link"/>
    <property type="match status" value="1"/>
</dbReference>
<evidence type="ECO:0000256" key="4">
    <source>
        <dbReference type="ARBA" id="ARBA00023136"/>
    </source>
</evidence>
<feature type="coiled-coil region" evidence="10">
    <location>
        <begin position="1507"/>
        <end position="1534"/>
    </location>
</feature>
<dbReference type="GO" id="GO:0006898">
    <property type="term" value="P:receptor-mediated endocytosis"/>
    <property type="evidence" value="ECO:0007669"/>
    <property type="project" value="TreeGrafter"/>
</dbReference>
<keyword evidence="10" id="KW-0175">Coiled coil</keyword>
<dbReference type="GO" id="GO:0005198">
    <property type="term" value="F:structural molecule activity"/>
    <property type="evidence" value="ECO:0007669"/>
    <property type="project" value="InterPro"/>
</dbReference>
<evidence type="ECO:0000256" key="1">
    <source>
        <dbReference type="ARBA" id="ARBA00009535"/>
    </source>
</evidence>
<dbReference type="SMART" id="SM00299">
    <property type="entry name" value="CLH"/>
    <property type="match status" value="7"/>
</dbReference>
<dbReference type="OrthoDB" id="2113814at2759"/>
<dbReference type="GO" id="GO:0071439">
    <property type="term" value="C:clathrin complex"/>
    <property type="evidence" value="ECO:0007669"/>
    <property type="project" value="InterPro"/>
</dbReference>
<dbReference type="GO" id="GO:0030132">
    <property type="term" value="C:clathrin coat of coated pit"/>
    <property type="evidence" value="ECO:0007669"/>
    <property type="project" value="InterPro"/>
</dbReference>
<sequence>MKSHQMPEQVVFWKWITPKMLGLVTQTSVYHWSIEGDSEPVKMFDRTANLANNQIINYRCDPAEKWLCVIGIAPGSPEDELKGTRGFGESGGHNLSKEICNSFLWISSAVKLLKHMRPHLLHSKFQEMRILPLLFLLQQNLLMLDRLHQSYMLLSSVPSQEDHLFTKKQADLFFPPDFGDDFPVAMQISHKYSLIYVITKLGLLFVYDLDTATAVYRNRISPDPIFLTAEASSVGGFYAINRRGQVLLATVNEATIVPFVSGQLNNLELAVNLAKRGNLPGAENLVVQRFQELFAQTKYKEAAELAAESPQGILRTPDTSVPVQAGQTPPLLQYFGTLLTRGKLNAFESLELSRLVVNQNKKNLLENWLAEDKLECSEELGDLVKTVDNDLALKIYIKARATPKVVAAFAERREFDKILIYSKQVGYTPDYLFLLQTILRSDPQGAVNFALMMSQMEGGCPVDYNTITDLFLQRNLIREATAFLLDVLKPNLPEHAFLQTKVLEINLVTFPNVADAILANGMFSHYDRPRVAQLCEKAGLYVRALQHYTELPDIKRVIVNTHAIEPQSLVEFFGTLSREWALECMKDLLLVNLRGNLQIIVQVAKEYCEQLGVDACIKLFEQFKSYEGLYFFLGSYLSSSEDPDIHFKYIEAAAKTGQIKERSYLMHDHSSMFCDRFGFVPDLTHYLYSNNMLRYIEGYVQKVNPGNAPLVVGQLLDDECPEDFIKGLILSVRSLLPVEPLVEECEKRNRLRLLTQFLEHLVSEGSQDVHVHNALGKIIIDSNNNPEHFLTTNPYYDSRVVGKYCEKRDPTLAVVAYRRGQCDDELINVTNKNSLFKLQARYVVERMDGDMWEKVLNPENEFRRQLIDQVVSTALPESKSPEQVSAAVKAFMTADLPHELIELLEKIVLQNSAFSGNFNLQNLLILTAIKADPSRVMDYINRLDNFDGPAVGDVAVEAQLYEEAFAIFKKFNLNVQAVNVLLDNIRSIDRAVEFAFRVEEDAVWSQVAKAQLKEGLVSEAIESFIRADDATQFLDVIRAAEDADVYHDLVKYLLMVREKTKEPKVDSELIYAYAKIDRLGEIEEFILMPNVANLPNVGDRLYDEALYEAAKIIYAFTSNWAKLAVTLVKLKQFQGAVDAARKANSSKTWKEVCFACVDAEEFRLAQICGLNIIIQVDDLEEVSEYYQNRGCFNELISLMESGLGLERAHMGIFTELGVLYARYRHEKLMEHIKLFSTRLNIPKLIRACDEQQHWKELTYLYIQYDEFDNAATTIMNHSPEAWDHMQFKDVAVKVANVELYYKAVHFYLEEHPDLINDLLNVLALRVDHTRVVDIMRKAGHLLLVKPYMVAVQSNNVTAVNEALNEIYVEEEDYDRLRESIDLHDSFDQIGLAQKIEKHELLEMRRVAAYIYKKSGRWKQSIALSKKDNLYKDAMETASQSGDRELAEGLLVYFIEQGKKECFASCLFVCYDLLRPDVVLELAWMNNMIDFAFPYLLQFIREYTGKVDELIKDKLEALSEEKAKEKEEKDIMAQQNMYAQLLPLALPAPPIHGMGGFAPPPPHMAGMGMQPPYGMPSMGSY</sequence>
<dbReference type="Pfam" id="PF13838">
    <property type="entry name" value="Clathrin_H_link"/>
    <property type="match status" value="1"/>
</dbReference>
<dbReference type="Proteomes" id="UP000585474">
    <property type="component" value="Unassembled WGS sequence"/>
</dbReference>
<evidence type="ECO:0000256" key="3">
    <source>
        <dbReference type="ARBA" id="ARBA00022737"/>
    </source>
</evidence>
<feature type="repeat" description="CHCR" evidence="9">
    <location>
        <begin position="1170"/>
        <end position="1316"/>
    </location>
</feature>
<comment type="subcellular location">
    <subcellularLocation>
        <location evidence="8">Cytoplasmic vesicle membrane</location>
        <topology evidence="8">Peripheral membrane protein</topology>
        <orientation evidence="8">Cytoplasmic side</orientation>
    </subcellularLocation>
    <subcellularLocation>
        <location evidence="8">Membrane</location>
        <location evidence="8">Coated pit</location>
        <topology evidence="8">Peripheral membrane protein</topology>
        <orientation evidence="8">Cytoplasmic side</orientation>
    </subcellularLocation>
</comment>
<evidence type="ECO:0000256" key="6">
    <source>
        <dbReference type="ARBA" id="ARBA00023329"/>
    </source>
</evidence>
<feature type="domain" description="Clathrin heavy chain linker core motif" evidence="11">
    <location>
        <begin position="253"/>
        <end position="276"/>
    </location>
</feature>
<keyword evidence="6 8" id="KW-0968">Cytoplasmic vesicle</keyword>
<name>A0A7J0E754_9ERIC</name>
<dbReference type="PANTHER" id="PTHR10292">
    <property type="entry name" value="CLATHRIN HEAVY CHAIN RELATED"/>
    <property type="match status" value="1"/>
</dbReference>
<dbReference type="FunFam" id="1.25.40.10:FF:000002">
    <property type="entry name" value="Clathrin heavy chain"/>
    <property type="match status" value="1"/>
</dbReference>
<dbReference type="Gene3D" id="2.130.10.110">
    <property type="entry name" value="Clathrin heavy-chain terminal domain"/>
    <property type="match status" value="1"/>
</dbReference>
<keyword evidence="4 8" id="KW-0472">Membrane</keyword>
<evidence type="ECO:0000313" key="12">
    <source>
        <dbReference type="EMBL" id="GFY82122.1"/>
    </source>
</evidence>
<evidence type="ECO:0000256" key="5">
    <source>
        <dbReference type="ARBA" id="ARBA00023176"/>
    </source>
</evidence>
<reference evidence="12 13" key="1">
    <citation type="submission" date="2019-07" db="EMBL/GenBank/DDBJ databases">
        <title>De Novo Assembly of kiwifruit Actinidia rufa.</title>
        <authorList>
            <person name="Sugita-Konishi S."/>
            <person name="Sato K."/>
            <person name="Mori E."/>
            <person name="Abe Y."/>
            <person name="Kisaki G."/>
            <person name="Hamano K."/>
            <person name="Suezawa K."/>
            <person name="Otani M."/>
            <person name="Fukuda T."/>
            <person name="Manabe T."/>
            <person name="Gomi K."/>
            <person name="Tabuchi M."/>
            <person name="Akimitsu K."/>
            <person name="Kataoka I."/>
        </authorList>
    </citation>
    <scope>NUCLEOTIDE SEQUENCE [LARGE SCALE GENOMIC DNA]</scope>
    <source>
        <strain evidence="13">cv. Fuchu</strain>
    </source>
</reference>
<evidence type="ECO:0000313" key="13">
    <source>
        <dbReference type="Proteomes" id="UP000585474"/>
    </source>
</evidence>
<dbReference type="PIRSF" id="PIRSF002290">
    <property type="entry name" value="Clathrin_H_chain"/>
    <property type="match status" value="1"/>
</dbReference>
<feature type="repeat" description="CHCR" evidence="9">
    <location>
        <begin position="1319"/>
        <end position="1462"/>
    </location>
</feature>
<evidence type="ECO:0000256" key="9">
    <source>
        <dbReference type="PROSITE-ProRule" id="PRU01006"/>
    </source>
</evidence>
<keyword evidence="13" id="KW-1185">Reference proteome</keyword>
<dbReference type="GO" id="GO:0009506">
    <property type="term" value="C:plasmodesma"/>
    <property type="evidence" value="ECO:0007669"/>
    <property type="project" value="TreeGrafter"/>
</dbReference>
<dbReference type="FunFam" id="1.25.40.10:FF:000005">
    <property type="entry name" value="Clathrin heavy chain"/>
    <property type="match status" value="1"/>
</dbReference>
<evidence type="ECO:0000256" key="8">
    <source>
        <dbReference type="PIRNR" id="PIRNR002290"/>
    </source>
</evidence>
<keyword evidence="2" id="KW-0254">Endocytosis</keyword>
<dbReference type="GO" id="GO:0009507">
    <property type="term" value="C:chloroplast"/>
    <property type="evidence" value="ECO:0007669"/>
    <property type="project" value="TreeGrafter"/>
</dbReference>
<dbReference type="FunFam" id="1.25.40.10:FF:000001">
    <property type="entry name" value="Clathrin heavy chain"/>
    <property type="match status" value="1"/>
</dbReference>
<comment type="caution">
    <text evidence="12">The sequence shown here is derived from an EMBL/GenBank/DDBJ whole genome shotgun (WGS) entry which is preliminary data.</text>
</comment>
<evidence type="ECO:0000256" key="2">
    <source>
        <dbReference type="ARBA" id="ARBA00022583"/>
    </source>
</evidence>
<dbReference type="Gene3D" id="1.25.40.10">
    <property type="entry name" value="Tetratricopeptide repeat domain"/>
    <property type="match status" value="3"/>
</dbReference>
<dbReference type="FunFam" id="1.25.40.730:FF:000002">
    <property type="entry name" value="Clathrin heavy chain"/>
    <property type="match status" value="1"/>
</dbReference>
<evidence type="ECO:0000256" key="10">
    <source>
        <dbReference type="SAM" id="Coils"/>
    </source>
</evidence>
<comment type="similarity">
    <text evidence="1 8">Belongs to the clathrin heavy chain family.</text>
</comment>
<dbReference type="InterPro" id="IPR016025">
    <property type="entry name" value="Clathrin_H-chain_N"/>
</dbReference>
<dbReference type="GO" id="GO:0032051">
    <property type="term" value="F:clathrin light chain binding"/>
    <property type="evidence" value="ECO:0007669"/>
    <property type="project" value="InterPro"/>
</dbReference>
<dbReference type="SUPFAM" id="SSF48371">
    <property type="entry name" value="ARM repeat"/>
    <property type="match status" value="5"/>
</dbReference>
<feature type="repeat" description="CHCR" evidence="9">
    <location>
        <begin position="875"/>
        <end position="1020"/>
    </location>
</feature>
<accession>A0A7J0E754</accession>
<gene>
    <name evidence="12" type="ORF">Acr_02g0003620</name>
</gene>
<evidence type="ECO:0000256" key="7">
    <source>
        <dbReference type="ARBA" id="ARBA00059278"/>
    </source>
</evidence>
<protein>
    <recommendedName>
        <fullName evidence="8">Clathrin heavy chain</fullName>
    </recommendedName>
</protein>
<dbReference type="InterPro" id="IPR012331">
    <property type="entry name" value="Clathrin_H-chain_linker"/>
</dbReference>
<comment type="function">
    <text evidence="7">Clathrin is the major protein of the polyhedral coat of coated pits and vesicles. Mediates endocytosis and is required for a correct polar distribution of PIN auxin transporters.</text>
</comment>
<dbReference type="InterPro" id="IPR016341">
    <property type="entry name" value="Clathrin_heavy_chain"/>
</dbReference>
<evidence type="ECO:0000259" key="11">
    <source>
        <dbReference type="Pfam" id="PF09268"/>
    </source>
</evidence>
<dbReference type="InterPro" id="IPR015348">
    <property type="entry name" value="Clathrin_H-chain_linker_core"/>
</dbReference>
<dbReference type="PANTHER" id="PTHR10292:SF34">
    <property type="entry name" value="CLATHRIN HEAVY CHAIN 1-RELATED"/>
    <property type="match status" value="1"/>
</dbReference>
<dbReference type="GO" id="GO:0006886">
    <property type="term" value="P:intracellular protein transport"/>
    <property type="evidence" value="ECO:0007669"/>
    <property type="project" value="UniProtKB-UniRule"/>
</dbReference>
<dbReference type="EMBL" id="BJWL01000002">
    <property type="protein sequence ID" value="GFY82122.1"/>
    <property type="molecule type" value="Genomic_DNA"/>
</dbReference>
<feature type="repeat" description="CHCR" evidence="9">
    <location>
        <begin position="1024"/>
        <end position="1165"/>
    </location>
</feature>
<dbReference type="InterPro" id="IPR011990">
    <property type="entry name" value="TPR-like_helical_dom_sf"/>
</dbReference>
<feature type="repeat" description="CHCR" evidence="9">
    <location>
        <begin position="455"/>
        <end position="601"/>
    </location>
</feature>
<keyword evidence="3" id="KW-0677">Repeat</keyword>
<keyword evidence="5 8" id="KW-0168">Coated pit</keyword>
<dbReference type="InterPro" id="IPR000547">
    <property type="entry name" value="Clathrin_H-chain/VPS_repeat"/>
</dbReference>
<dbReference type="InterPro" id="IPR055358">
    <property type="entry name" value="CHCR"/>
</dbReference>
<dbReference type="PROSITE" id="PS50236">
    <property type="entry name" value="CHCR"/>
    <property type="match status" value="6"/>
</dbReference>
<dbReference type="SUPFAM" id="SSF50989">
    <property type="entry name" value="Clathrin heavy-chain terminal domain"/>
    <property type="match status" value="2"/>
</dbReference>